<evidence type="ECO:0000256" key="1">
    <source>
        <dbReference type="ARBA" id="ARBA00003640"/>
    </source>
</evidence>
<dbReference type="GO" id="GO:0051607">
    <property type="term" value="P:defense response to virus"/>
    <property type="evidence" value="ECO:0007669"/>
    <property type="project" value="UniProtKB-KW"/>
</dbReference>
<dbReference type="AlphaFoldDB" id="D2BUZ9"/>
<keyword evidence="5" id="KW-0051">Antiviral defense</keyword>
<name>D2BUZ9_DICZ5</name>
<dbReference type="Pfam" id="PF03750">
    <property type="entry name" value="Csm2_III-A"/>
    <property type="match status" value="1"/>
</dbReference>
<evidence type="ECO:0000313" key="7">
    <source>
        <dbReference type="EMBL" id="ACZ78067.1"/>
    </source>
</evidence>
<dbReference type="RefSeq" id="WP_012885871.1">
    <property type="nucleotide sequence ID" value="NC_013592.1"/>
</dbReference>
<dbReference type="GO" id="GO:0003723">
    <property type="term" value="F:RNA binding"/>
    <property type="evidence" value="ECO:0007669"/>
    <property type="project" value="UniProtKB-KW"/>
</dbReference>
<dbReference type="HOGENOM" id="CLU_132695_0_0_6"/>
<evidence type="ECO:0000313" key="8">
    <source>
        <dbReference type="Proteomes" id="UP000001446"/>
    </source>
</evidence>
<keyword evidence="8" id="KW-1185">Reference proteome</keyword>
<keyword evidence="4" id="KW-0694">RNA-binding</keyword>
<evidence type="ECO:0000256" key="6">
    <source>
        <dbReference type="ARBA" id="ARBA00031723"/>
    </source>
</evidence>
<evidence type="ECO:0000256" key="4">
    <source>
        <dbReference type="ARBA" id="ARBA00022884"/>
    </source>
</evidence>
<gene>
    <name evidence="7" type="ordered locus">Dd586_3233</name>
</gene>
<dbReference type="OrthoDB" id="9803002at2"/>
<dbReference type="Proteomes" id="UP000001446">
    <property type="component" value="Chromosome"/>
</dbReference>
<organism evidence="7 8">
    <name type="scientific">Dickeya zeae (strain Ech586)</name>
    <name type="common">Dickeya dadantii (strain Ech586)</name>
    <dbReference type="NCBI Taxonomy" id="590409"/>
    <lineage>
        <taxon>Bacteria</taxon>
        <taxon>Pseudomonadati</taxon>
        <taxon>Pseudomonadota</taxon>
        <taxon>Gammaproteobacteria</taxon>
        <taxon>Enterobacterales</taxon>
        <taxon>Pectobacteriaceae</taxon>
        <taxon>Dickeya</taxon>
        <taxon>Dickeya parazeae</taxon>
    </lineage>
</organism>
<comment type="function">
    <text evidence="1">This subunit may be involved in monitoring complementarity of crRNA and target RNA.</text>
</comment>
<dbReference type="STRING" id="590409.Dd586_3233"/>
<sequence length="132" mass="15551">MTMPDFKRQLHKPEATFFDKDAEDFAKSLLILNDRGKPLSLNKPTQLRRFYDQLQQLEQRINGDEEKLALYLPEIRMISAHLAYAKGRELISDEFCKTMQHLIRSIDTCQHLKNGRLFFEATLGFLRAIRHD</sequence>
<dbReference type="eggNOG" id="COG1421">
    <property type="taxonomic scope" value="Bacteria"/>
</dbReference>
<dbReference type="NCBIfam" id="TIGR01870">
    <property type="entry name" value="cas_TM1810_Csm2"/>
    <property type="match status" value="1"/>
</dbReference>
<accession>D2BUZ9</accession>
<dbReference type="KEGG" id="ddc:Dd586_3233"/>
<evidence type="ECO:0000256" key="2">
    <source>
        <dbReference type="ARBA" id="ARBA00006896"/>
    </source>
</evidence>
<proteinExistence type="inferred from homology"/>
<comment type="similarity">
    <text evidence="2">Belongs to the CRISPR-associated Csm2 family.</text>
</comment>
<dbReference type="EMBL" id="CP001836">
    <property type="protein sequence ID" value="ACZ78067.1"/>
    <property type="molecule type" value="Genomic_DNA"/>
</dbReference>
<evidence type="ECO:0000256" key="3">
    <source>
        <dbReference type="ARBA" id="ARBA00016118"/>
    </source>
</evidence>
<dbReference type="InterPro" id="IPR010149">
    <property type="entry name" value="CRISPR-assoc_prot_Csm2_III-A"/>
</dbReference>
<reference evidence="7" key="1">
    <citation type="submission" date="2009-12" db="EMBL/GenBank/DDBJ databases">
        <title>Complete sequence of Dickeya dadantii Ech586.</title>
        <authorList>
            <consortium name="US DOE Joint Genome Institute"/>
            <person name="Lucas S."/>
            <person name="Copeland A."/>
            <person name="Lapidus A."/>
            <person name="Glavina del Rio T."/>
            <person name="Tice H."/>
            <person name="Bruce D."/>
            <person name="Goodwin L."/>
            <person name="Pitluck S."/>
            <person name="Munk A.C."/>
            <person name="Brettin T."/>
            <person name="Detter J.C."/>
            <person name="Han C."/>
            <person name="Tapia R."/>
            <person name="Larimer F."/>
            <person name="Land M."/>
            <person name="Hauser L."/>
            <person name="Kyrpides N."/>
            <person name="Mikhailova N."/>
            <person name="Balakrishnan V."/>
            <person name="Glasner J."/>
            <person name="Perna N.T."/>
        </authorList>
    </citation>
    <scope>NUCLEOTIDE SEQUENCE [LARGE SCALE GENOMIC DNA]</scope>
    <source>
        <strain evidence="7">Ech586</strain>
    </source>
</reference>
<protein>
    <recommendedName>
        <fullName evidence="3">CRISPR system Cms protein Csm2</fullName>
    </recommendedName>
    <alternativeName>
        <fullName evidence="6">CRISPR type III A-associated protein Csm2</fullName>
    </alternativeName>
</protein>
<evidence type="ECO:0000256" key="5">
    <source>
        <dbReference type="ARBA" id="ARBA00023118"/>
    </source>
</evidence>